<evidence type="ECO:0000313" key="2">
    <source>
        <dbReference type="Proteomes" id="UP001239111"/>
    </source>
</evidence>
<keyword evidence="2" id="KW-1185">Reference proteome</keyword>
<name>A0ACC2NJL4_9HYME</name>
<organism evidence="1 2">
    <name type="scientific">Eretmocerus hayati</name>
    <dbReference type="NCBI Taxonomy" id="131215"/>
    <lineage>
        <taxon>Eukaryota</taxon>
        <taxon>Metazoa</taxon>
        <taxon>Ecdysozoa</taxon>
        <taxon>Arthropoda</taxon>
        <taxon>Hexapoda</taxon>
        <taxon>Insecta</taxon>
        <taxon>Pterygota</taxon>
        <taxon>Neoptera</taxon>
        <taxon>Endopterygota</taxon>
        <taxon>Hymenoptera</taxon>
        <taxon>Apocrita</taxon>
        <taxon>Proctotrupomorpha</taxon>
        <taxon>Chalcidoidea</taxon>
        <taxon>Aphelinidae</taxon>
        <taxon>Aphelininae</taxon>
        <taxon>Eretmocerus</taxon>
    </lineage>
</organism>
<gene>
    <name evidence="1" type="ORF">QAD02_001681</name>
</gene>
<dbReference type="Proteomes" id="UP001239111">
    <property type="component" value="Chromosome 3"/>
</dbReference>
<reference evidence="1" key="1">
    <citation type="submission" date="2023-04" db="EMBL/GenBank/DDBJ databases">
        <title>A chromosome-level genome assembly of the parasitoid wasp Eretmocerus hayati.</title>
        <authorList>
            <person name="Zhong Y."/>
            <person name="Liu S."/>
            <person name="Liu Y."/>
        </authorList>
    </citation>
    <scope>NUCLEOTIDE SEQUENCE</scope>
    <source>
        <strain evidence="1">ZJU_SS_LIU_2023</strain>
    </source>
</reference>
<sequence>MPPKILHRRKYAVDSLLKEYRDKVDPNADWIRAGRRVHRLRRRFQAHLKSARRNLAEQGYDDKRLRHMYLCYCEEVPPVSDNSGIQKSIWSSGSEESIPERVAAFPECREDLNSQGVRFCYRACGHFDEQ</sequence>
<evidence type="ECO:0000313" key="1">
    <source>
        <dbReference type="EMBL" id="KAJ8670422.1"/>
    </source>
</evidence>
<protein>
    <submittedName>
        <fullName evidence="1">Uncharacterized protein</fullName>
    </submittedName>
</protein>
<accession>A0ACC2NJL4</accession>
<comment type="caution">
    <text evidence="1">The sequence shown here is derived from an EMBL/GenBank/DDBJ whole genome shotgun (WGS) entry which is preliminary data.</text>
</comment>
<proteinExistence type="predicted"/>
<dbReference type="EMBL" id="CM056743">
    <property type="protein sequence ID" value="KAJ8670422.1"/>
    <property type="molecule type" value="Genomic_DNA"/>
</dbReference>